<name>A0ABQ1FP92_9GAMM</name>
<dbReference type="PANTHER" id="PTHR30572">
    <property type="entry name" value="MEMBRANE COMPONENT OF TRANSPORTER-RELATED"/>
    <property type="match status" value="1"/>
</dbReference>
<evidence type="ECO:0000256" key="4">
    <source>
        <dbReference type="ARBA" id="ARBA00022989"/>
    </source>
</evidence>
<evidence type="ECO:0000313" key="10">
    <source>
        <dbReference type="Proteomes" id="UP000620046"/>
    </source>
</evidence>
<organism evidence="9 10">
    <name type="scientific">Dyella nitratireducens</name>
    <dbReference type="NCBI Taxonomy" id="1849580"/>
    <lineage>
        <taxon>Bacteria</taxon>
        <taxon>Pseudomonadati</taxon>
        <taxon>Pseudomonadota</taxon>
        <taxon>Gammaproteobacteria</taxon>
        <taxon>Lysobacterales</taxon>
        <taxon>Rhodanobacteraceae</taxon>
        <taxon>Dyella</taxon>
    </lineage>
</organism>
<comment type="subcellular location">
    <subcellularLocation>
        <location evidence="1">Cell membrane</location>
        <topology evidence="1">Multi-pass membrane protein</topology>
    </subcellularLocation>
</comment>
<keyword evidence="10" id="KW-1185">Reference proteome</keyword>
<keyword evidence="9" id="KW-0547">Nucleotide-binding</keyword>
<proteinExistence type="predicted"/>
<evidence type="ECO:0000259" key="8">
    <source>
        <dbReference type="Pfam" id="PF12704"/>
    </source>
</evidence>
<evidence type="ECO:0000256" key="5">
    <source>
        <dbReference type="ARBA" id="ARBA00023136"/>
    </source>
</evidence>
<evidence type="ECO:0000313" key="9">
    <source>
        <dbReference type="EMBL" id="GGA22713.1"/>
    </source>
</evidence>
<feature type="domain" description="ABC3 transporter permease C-terminal" evidence="7">
    <location>
        <begin position="315"/>
        <end position="432"/>
    </location>
</feature>
<keyword evidence="3 6" id="KW-0812">Transmembrane</keyword>
<dbReference type="InterPro" id="IPR025857">
    <property type="entry name" value="MacB_PCD"/>
</dbReference>
<evidence type="ECO:0000256" key="3">
    <source>
        <dbReference type="ARBA" id="ARBA00022692"/>
    </source>
</evidence>
<feature type="transmembrane region" description="Helical" evidence="6">
    <location>
        <begin position="312"/>
        <end position="336"/>
    </location>
</feature>
<accession>A0ABQ1FP92</accession>
<sequence length="439" mass="48849">MFAYYLQLGLRSLKRNPVLTALMVMAIAFGVAASMITWSVFRVVSGNPIPWKSSQLYNVQVDDRGPQYDDPPNEPPEALNYTDAVALMQAHKAPHQTLLYDIGPSVLPQNPNDLPITAYGYATSADFFTMFDVPFQYGSPWTNADDDAHASVAVISNELNKRLFGGANSVGRDVTLAMHTYRIVGVTNHWDPKPRYYDAYDGMEFYPDPPQVFIVFNRAIDLRVGMTGRNNCGGPPMHFSSDEEWLHRECAWIPFWAALPTQADAQQYKTFLVAYAAEQQRAGRFHWAPNVRLRNVTEWMAYKKVVPSESRISLFVSIGFFIICLVNTIGLLLAKFMRRSSEIGVRRALGATRREVYAQFLMEAAAVGLAGGVLGLLLTVAGMQGVGLLFEPDVARLAHIDVSLLVTTLVVAVLTTVVAAFYPTWRAAQVQPAWQLKSN</sequence>
<dbReference type="Pfam" id="PF12704">
    <property type="entry name" value="MacB_PCD"/>
    <property type="match status" value="1"/>
</dbReference>
<evidence type="ECO:0000259" key="7">
    <source>
        <dbReference type="Pfam" id="PF02687"/>
    </source>
</evidence>
<dbReference type="GO" id="GO:0005524">
    <property type="term" value="F:ATP binding"/>
    <property type="evidence" value="ECO:0007669"/>
    <property type="project" value="UniProtKB-KW"/>
</dbReference>
<evidence type="ECO:0000256" key="2">
    <source>
        <dbReference type="ARBA" id="ARBA00022475"/>
    </source>
</evidence>
<keyword evidence="2" id="KW-1003">Cell membrane</keyword>
<reference evidence="10" key="1">
    <citation type="journal article" date="2019" name="Int. J. Syst. Evol. Microbiol.">
        <title>The Global Catalogue of Microorganisms (GCM) 10K type strain sequencing project: providing services to taxonomists for standard genome sequencing and annotation.</title>
        <authorList>
            <consortium name="The Broad Institute Genomics Platform"/>
            <consortium name="The Broad Institute Genome Sequencing Center for Infectious Disease"/>
            <person name="Wu L."/>
            <person name="Ma J."/>
        </authorList>
    </citation>
    <scope>NUCLEOTIDE SEQUENCE [LARGE SCALE GENOMIC DNA]</scope>
    <source>
        <strain evidence="10">CGMCC 1.15439</strain>
    </source>
</reference>
<evidence type="ECO:0000256" key="1">
    <source>
        <dbReference type="ARBA" id="ARBA00004651"/>
    </source>
</evidence>
<dbReference type="Proteomes" id="UP000620046">
    <property type="component" value="Unassembled WGS sequence"/>
</dbReference>
<keyword evidence="5 6" id="KW-0472">Membrane</keyword>
<dbReference type="InterPro" id="IPR003838">
    <property type="entry name" value="ABC3_permease_C"/>
</dbReference>
<dbReference type="RefSeq" id="WP_188793017.1">
    <property type="nucleotide sequence ID" value="NZ_BMJA01000001.1"/>
</dbReference>
<protein>
    <submittedName>
        <fullName evidence="9">ABC transporter ATP-binding protein</fullName>
    </submittedName>
</protein>
<feature type="transmembrane region" description="Helical" evidence="6">
    <location>
        <begin position="21"/>
        <end position="41"/>
    </location>
</feature>
<keyword evidence="9" id="KW-0067">ATP-binding</keyword>
<dbReference type="EMBL" id="BMJA01000001">
    <property type="protein sequence ID" value="GGA22713.1"/>
    <property type="molecule type" value="Genomic_DNA"/>
</dbReference>
<dbReference type="PANTHER" id="PTHR30572:SF18">
    <property type="entry name" value="ABC-TYPE MACROLIDE FAMILY EXPORT SYSTEM PERMEASE COMPONENT 2"/>
    <property type="match status" value="1"/>
</dbReference>
<feature type="transmembrane region" description="Helical" evidence="6">
    <location>
        <begin position="356"/>
        <end position="382"/>
    </location>
</feature>
<gene>
    <name evidence="9" type="primary">ybjZ</name>
    <name evidence="9" type="ORF">GCM10010981_08660</name>
</gene>
<feature type="domain" description="MacB-like periplasmic core" evidence="8">
    <location>
        <begin position="20"/>
        <end position="188"/>
    </location>
</feature>
<comment type="caution">
    <text evidence="9">The sequence shown here is derived from an EMBL/GenBank/DDBJ whole genome shotgun (WGS) entry which is preliminary data.</text>
</comment>
<dbReference type="InterPro" id="IPR050250">
    <property type="entry name" value="Macrolide_Exporter_MacB"/>
</dbReference>
<evidence type="ECO:0000256" key="6">
    <source>
        <dbReference type="SAM" id="Phobius"/>
    </source>
</evidence>
<dbReference type="Pfam" id="PF02687">
    <property type="entry name" value="FtsX"/>
    <property type="match status" value="1"/>
</dbReference>
<feature type="transmembrane region" description="Helical" evidence="6">
    <location>
        <begin position="402"/>
        <end position="422"/>
    </location>
</feature>
<keyword evidence="4 6" id="KW-1133">Transmembrane helix</keyword>